<evidence type="ECO:0000256" key="6">
    <source>
        <dbReference type="ARBA" id="ARBA00023242"/>
    </source>
</evidence>
<feature type="domain" description="C2H2-type" evidence="8">
    <location>
        <begin position="65"/>
        <end position="92"/>
    </location>
</feature>
<dbReference type="PANTHER" id="PTHR16515:SF49">
    <property type="entry name" value="GASTRULA ZINC FINGER PROTEIN XLCGF49.1-LIKE-RELATED"/>
    <property type="match status" value="1"/>
</dbReference>
<keyword evidence="6" id="KW-0539">Nucleus</keyword>
<dbReference type="InterPro" id="IPR050331">
    <property type="entry name" value="Zinc_finger"/>
</dbReference>
<dbReference type="Pfam" id="PF13912">
    <property type="entry name" value="zf-C2H2_6"/>
    <property type="match status" value="1"/>
</dbReference>
<evidence type="ECO:0000256" key="2">
    <source>
        <dbReference type="ARBA" id="ARBA00022723"/>
    </source>
</evidence>
<dbReference type="FunFam" id="3.30.160.60:FF:000303">
    <property type="entry name" value="Zinc finger protein 41"/>
    <property type="match status" value="1"/>
</dbReference>
<evidence type="ECO:0000256" key="5">
    <source>
        <dbReference type="ARBA" id="ARBA00022833"/>
    </source>
</evidence>
<dbReference type="AlphaFoldDB" id="A0AAN8ZXJ8"/>
<dbReference type="SUPFAM" id="SSF57667">
    <property type="entry name" value="beta-beta-alpha zinc fingers"/>
    <property type="match status" value="2"/>
</dbReference>
<evidence type="ECO:0000256" key="3">
    <source>
        <dbReference type="ARBA" id="ARBA00022737"/>
    </source>
</evidence>
<proteinExistence type="predicted"/>
<dbReference type="PANTHER" id="PTHR16515">
    <property type="entry name" value="PR DOMAIN ZINC FINGER PROTEIN"/>
    <property type="match status" value="1"/>
</dbReference>
<feature type="domain" description="C2H2-type" evidence="8">
    <location>
        <begin position="37"/>
        <end position="64"/>
    </location>
</feature>
<keyword evidence="5" id="KW-0862">Zinc</keyword>
<organism evidence="9 10">
    <name type="scientific">Halocaridina rubra</name>
    <name type="common">Hawaiian red shrimp</name>
    <dbReference type="NCBI Taxonomy" id="373956"/>
    <lineage>
        <taxon>Eukaryota</taxon>
        <taxon>Metazoa</taxon>
        <taxon>Ecdysozoa</taxon>
        <taxon>Arthropoda</taxon>
        <taxon>Crustacea</taxon>
        <taxon>Multicrustacea</taxon>
        <taxon>Malacostraca</taxon>
        <taxon>Eumalacostraca</taxon>
        <taxon>Eucarida</taxon>
        <taxon>Decapoda</taxon>
        <taxon>Pleocyemata</taxon>
        <taxon>Caridea</taxon>
        <taxon>Atyoidea</taxon>
        <taxon>Atyidae</taxon>
        <taxon>Halocaridina</taxon>
    </lineage>
</organism>
<evidence type="ECO:0000313" key="10">
    <source>
        <dbReference type="Proteomes" id="UP001381693"/>
    </source>
</evidence>
<accession>A0AAN8ZXJ8</accession>
<dbReference type="GO" id="GO:1990837">
    <property type="term" value="F:sequence-specific double-stranded DNA binding"/>
    <property type="evidence" value="ECO:0007669"/>
    <property type="project" value="UniProtKB-ARBA"/>
</dbReference>
<gene>
    <name evidence="9" type="ORF">SK128_013250</name>
</gene>
<evidence type="ECO:0000256" key="1">
    <source>
        <dbReference type="ARBA" id="ARBA00004123"/>
    </source>
</evidence>
<dbReference type="PROSITE" id="PS50157">
    <property type="entry name" value="ZINC_FINGER_C2H2_2"/>
    <property type="match status" value="3"/>
</dbReference>
<comment type="caution">
    <text evidence="9">The sequence shown here is derived from an EMBL/GenBank/DDBJ whole genome shotgun (WGS) entry which is preliminary data.</text>
</comment>
<dbReference type="GO" id="GO:0010468">
    <property type="term" value="P:regulation of gene expression"/>
    <property type="evidence" value="ECO:0007669"/>
    <property type="project" value="TreeGrafter"/>
</dbReference>
<evidence type="ECO:0000256" key="4">
    <source>
        <dbReference type="ARBA" id="ARBA00022771"/>
    </source>
</evidence>
<dbReference type="FunFam" id="3.30.160.60:FF:000446">
    <property type="entry name" value="Zinc finger protein"/>
    <property type="match status" value="1"/>
</dbReference>
<name>A0AAN8ZXJ8_HALRR</name>
<dbReference type="InterPro" id="IPR013087">
    <property type="entry name" value="Znf_C2H2_type"/>
</dbReference>
<reference evidence="9 10" key="1">
    <citation type="submission" date="2023-11" db="EMBL/GenBank/DDBJ databases">
        <title>Halocaridina rubra genome assembly.</title>
        <authorList>
            <person name="Smith C."/>
        </authorList>
    </citation>
    <scope>NUCLEOTIDE SEQUENCE [LARGE SCALE GENOMIC DNA]</scope>
    <source>
        <strain evidence="9">EP-1</strain>
        <tissue evidence="9">Whole</tissue>
    </source>
</reference>
<evidence type="ECO:0000256" key="7">
    <source>
        <dbReference type="PROSITE-ProRule" id="PRU00042"/>
    </source>
</evidence>
<keyword evidence="10" id="KW-1185">Reference proteome</keyword>
<dbReference type="Gene3D" id="3.30.160.60">
    <property type="entry name" value="Classic Zinc Finger"/>
    <property type="match status" value="3"/>
</dbReference>
<dbReference type="EMBL" id="JAXCGZ010023136">
    <property type="protein sequence ID" value="KAK7016714.1"/>
    <property type="molecule type" value="Genomic_DNA"/>
</dbReference>
<dbReference type="PROSITE" id="PS00028">
    <property type="entry name" value="ZINC_FINGER_C2H2_1"/>
    <property type="match status" value="3"/>
</dbReference>
<keyword evidence="4 7" id="KW-0863">Zinc-finger</keyword>
<protein>
    <recommendedName>
        <fullName evidence="8">C2H2-type domain-containing protein</fullName>
    </recommendedName>
</protein>
<dbReference type="GO" id="GO:0005634">
    <property type="term" value="C:nucleus"/>
    <property type="evidence" value="ECO:0007669"/>
    <property type="project" value="UniProtKB-SubCell"/>
</dbReference>
<keyword evidence="2" id="KW-0479">Metal-binding</keyword>
<keyword evidence="3" id="KW-0677">Repeat</keyword>
<feature type="domain" description="C2H2-type" evidence="8">
    <location>
        <begin position="9"/>
        <end position="36"/>
    </location>
</feature>
<dbReference type="GO" id="GO:0008270">
    <property type="term" value="F:zinc ion binding"/>
    <property type="evidence" value="ECO:0007669"/>
    <property type="project" value="UniProtKB-KW"/>
</dbReference>
<dbReference type="SMART" id="SM00355">
    <property type="entry name" value="ZnF_C2H2"/>
    <property type="match status" value="3"/>
</dbReference>
<evidence type="ECO:0000259" key="8">
    <source>
        <dbReference type="PROSITE" id="PS50157"/>
    </source>
</evidence>
<dbReference type="InterPro" id="IPR036236">
    <property type="entry name" value="Znf_C2H2_sf"/>
</dbReference>
<evidence type="ECO:0000313" key="9">
    <source>
        <dbReference type="EMBL" id="KAK7016714.1"/>
    </source>
</evidence>
<dbReference type="Pfam" id="PF00096">
    <property type="entry name" value="zf-C2H2"/>
    <property type="match status" value="2"/>
</dbReference>
<comment type="subcellular location">
    <subcellularLocation>
        <location evidence="1">Nucleus</location>
    </subcellularLocation>
</comment>
<dbReference type="Proteomes" id="UP001381693">
    <property type="component" value="Unassembled WGS sequence"/>
</dbReference>
<sequence>MSLASEKKYQCPICLKSFTKPHTLKVHMRLHTGKRPHECQVCSKTFVTGSALKDHLISHVTSRDFVCSKCGAKFKHKGTLKRHQALHQSYENKRDNYDTSETLTVDESLSQPKEYTISVSEAMEKFPCLKDVLHQRSAELSKHEIISKADSAPEILKQERLRHEDDYCRASVLELTEDKSSERLKVKIYNISDKLPLLRKSTTPHSFSTKSRASCTQKADEPYDISPDLAERYGGHVSRILRLLNSQDKQAALILKMNKTLHNFIIRQR</sequence>